<proteinExistence type="predicted"/>
<reference evidence="2 3" key="1">
    <citation type="submission" date="2017-06" db="EMBL/GenBank/DDBJ databases">
        <title>Comparative genomic analysis of Ambrosia Fusariam Clade fungi.</title>
        <authorList>
            <person name="Stajich J.E."/>
            <person name="Carrillo J."/>
            <person name="Kijimoto T."/>
            <person name="Eskalen A."/>
            <person name="O'Donnell K."/>
            <person name="Kasson M."/>
        </authorList>
    </citation>
    <scope>NUCLEOTIDE SEQUENCE [LARGE SCALE GENOMIC DNA]</scope>
    <source>
        <strain evidence="2">UCR3666</strain>
    </source>
</reference>
<sequence>MCPRKEISEANPKEFARVQHYRMALSWIPIQKGKFKDVLTRMHVPSVFMDMVKRPRTVFKKLKSSVQGQPCEVYILSVDSILTQYTAMSITYFPKTQQVFGLFLGYGSPDDVTNMASKLFNNRAFVNNPFVLISAFLELERKHRLRQVDNMVDGLRIKISKGQHIQKSDKETSDDQPETFYELYNQVGVLRSQLNMWKLQLDKLLTACPTLPPFNTLSTEGFMLEPTDYVTEIREIFEESAMRCENVMQATSLAFQKELAEVARQDSKVAIGDAQQMKAIALLTMFFLPATAVAGFMDAPVYDWENKGHYFWYIAGPLTGAVMLMYLVWTTVLKTR</sequence>
<gene>
    <name evidence="2" type="ORF">CDV36_000538</name>
</gene>
<protein>
    <submittedName>
        <fullName evidence="2">Uncharacterized protein</fullName>
    </submittedName>
</protein>
<accession>A0A3M2SQA3</accession>
<evidence type="ECO:0000313" key="3">
    <source>
        <dbReference type="Proteomes" id="UP000277212"/>
    </source>
</evidence>
<dbReference type="AlphaFoldDB" id="A0A3M2SQA3"/>
<evidence type="ECO:0000256" key="1">
    <source>
        <dbReference type="SAM" id="Phobius"/>
    </source>
</evidence>
<feature type="transmembrane region" description="Helical" evidence="1">
    <location>
        <begin position="279"/>
        <end position="297"/>
    </location>
</feature>
<keyword evidence="1" id="KW-1133">Transmembrane helix</keyword>
<keyword evidence="1" id="KW-0812">Transmembrane</keyword>
<name>A0A3M2SQA3_9HYPO</name>
<feature type="transmembrane region" description="Helical" evidence="1">
    <location>
        <begin position="309"/>
        <end position="329"/>
    </location>
</feature>
<evidence type="ECO:0000313" key="2">
    <source>
        <dbReference type="EMBL" id="RMJ19739.1"/>
    </source>
</evidence>
<organism evidence="2 3">
    <name type="scientific">Fusarium kuroshium</name>
    <dbReference type="NCBI Taxonomy" id="2010991"/>
    <lineage>
        <taxon>Eukaryota</taxon>
        <taxon>Fungi</taxon>
        <taxon>Dikarya</taxon>
        <taxon>Ascomycota</taxon>
        <taxon>Pezizomycotina</taxon>
        <taxon>Sordariomycetes</taxon>
        <taxon>Hypocreomycetidae</taxon>
        <taxon>Hypocreales</taxon>
        <taxon>Nectriaceae</taxon>
        <taxon>Fusarium</taxon>
        <taxon>Fusarium solani species complex</taxon>
    </lineage>
</organism>
<dbReference type="OrthoDB" id="3561681at2759"/>
<keyword evidence="3" id="KW-1185">Reference proteome</keyword>
<dbReference type="Proteomes" id="UP000277212">
    <property type="component" value="Unassembled WGS sequence"/>
</dbReference>
<dbReference type="Gene3D" id="1.20.58.340">
    <property type="entry name" value="Magnesium transport protein CorA, transmembrane region"/>
    <property type="match status" value="1"/>
</dbReference>
<comment type="caution">
    <text evidence="2">The sequence shown here is derived from an EMBL/GenBank/DDBJ whole genome shotgun (WGS) entry which is preliminary data.</text>
</comment>
<dbReference type="EMBL" id="NKUJ01000005">
    <property type="protein sequence ID" value="RMJ19739.1"/>
    <property type="molecule type" value="Genomic_DNA"/>
</dbReference>
<keyword evidence="1" id="KW-0472">Membrane</keyword>